<comment type="function">
    <text evidence="10">Part of the ABC transporter complex XacGHIJK involved in the uptake of xylose and arabinose. Responsible for energy coupling to the transport system.</text>
</comment>
<gene>
    <name evidence="16" type="ORF">ACFQJ9_00225</name>
</gene>
<sequence length="386" mass="42353">MGQISLNDVTKTFDDGSIVAVDDLNIEIADGEFLVLVGPSGCGKSTTLRMIAGLESISAGDISIGDVRVNNLEPRERDIAMVFQNYALYPHKSVRENIGFGLRLSTDLSNAEIEERVEDAAEMMGIEDLLDDKPKQLSGGQQQRVALGRAIVREPEAFLFDEPLSNLDAKLRTHMRTEISRIQQELGVTSIYVTHDQAEAMTMGDRIAVLNDGQLQQVGTPNEVYDHPENRFVASFIGSPSMNFVDATVDVRDDGTYVVAKSGADTLSYPVDDVAAELALEDGQSLEVGVRPEDIRHVADDEAPDERVQTAPVEVVEPMGSDNFLHVDLNGVTWTSRVDSRYEPDPGEQFTFTFDLDALHLFADDGTTIKSKSERPETTTEREASA</sequence>
<comment type="subunit">
    <text evidence="12">The complex is composed of two ATP-binding proteins (XacJ and XacK), two transmembrane proteins (XacH and XacI) and a solute-binding protein (XacG).</text>
</comment>
<dbReference type="SUPFAM" id="SSF50331">
    <property type="entry name" value="MOP-like"/>
    <property type="match status" value="1"/>
</dbReference>
<dbReference type="PANTHER" id="PTHR43875">
    <property type="entry name" value="MALTODEXTRIN IMPORT ATP-BINDING PROTEIN MSMX"/>
    <property type="match status" value="1"/>
</dbReference>
<comment type="catalytic activity">
    <reaction evidence="9">
        <text>L-arabinose(out) + ATP + H2O = L-arabinose(in) + ADP + phosphate + H(+)</text>
        <dbReference type="Rhea" id="RHEA:30007"/>
        <dbReference type="ChEBI" id="CHEBI:15377"/>
        <dbReference type="ChEBI" id="CHEBI:15378"/>
        <dbReference type="ChEBI" id="CHEBI:17535"/>
        <dbReference type="ChEBI" id="CHEBI:30616"/>
        <dbReference type="ChEBI" id="CHEBI:43474"/>
        <dbReference type="ChEBI" id="CHEBI:456216"/>
        <dbReference type="EC" id="7.5.2.13"/>
    </reaction>
    <physiologicalReaction direction="left-to-right" evidence="9">
        <dbReference type="Rhea" id="RHEA:30008"/>
    </physiologicalReaction>
</comment>
<dbReference type="PROSITE" id="PS00211">
    <property type="entry name" value="ABC_TRANSPORTER_1"/>
    <property type="match status" value="1"/>
</dbReference>
<dbReference type="Pfam" id="PF17912">
    <property type="entry name" value="OB_MalK"/>
    <property type="match status" value="1"/>
</dbReference>
<evidence type="ECO:0000256" key="9">
    <source>
        <dbReference type="ARBA" id="ARBA00051890"/>
    </source>
</evidence>
<evidence type="ECO:0000256" key="1">
    <source>
        <dbReference type="ARBA" id="ARBA00004202"/>
    </source>
</evidence>
<comment type="subcellular location">
    <subcellularLocation>
        <location evidence="1">Cell membrane</location>
        <topology evidence="1">Peripheral membrane protein</topology>
    </subcellularLocation>
</comment>
<feature type="domain" description="ABC transporter" evidence="15">
    <location>
        <begin position="4"/>
        <end position="237"/>
    </location>
</feature>
<evidence type="ECO:0000256" key="13">
    <source>
        <dbReference type="ARBA" id="ARBA00066315"/>
    </source>
</evidence>
<dbReference type="GO" id="GO:0005524">
    <property type="term" value="F:ATP binding"/>
    <property type="evidence" value="ECO:0007669"/>
    <property type="project" value="UniProtKB-KW"/>
</dbReference>
<organism evidence="16 17">
    <name type="scientific">Halospeciosus flavus</name>
    <dbReference type="NCBI Taxonomy" id="3032283"/>
    <lineage>
        <taxon>Archaea</taxon>
        <taxon>Methanobacteriati</taxon>
        <taxon>Methanobacteriota</taxon>
        <taxon>Stenosarchaea group</taxon>
        <taxon>Halobacteria</taxon>
        <taxon>Halobacteriales</taxon>
        <taxon>Halobacteriaceae</taxon>
        <taxon>Halospeciosus</taxon>
    </lineage>
</organism>
<comment type="caution">
    <text evidence="16">The sequence shown here is derived from an EMBL/GenBank/DDBJ whole genome shotgun (WGS) entry which is preliminary data.</text>
</comment>
<dbReference type="Gene3D" id="2.40.50.100">
    <property type="match status" value="1"/>
</dbReference>
<evidence type="ECO:0000259" key="15">
    <source>
        <dbReference type="PROSITE" id="PS50893"/>
    </source>
</evidence>
<keyword evidence="4" id="KW-0547">Nucleotide-binding</keyword>
<keyword evidence="2" id="KW-0813">Transport</keyword>
<dbReference type="GO" id="GO:0022857">
    <property type="term" value="F:transmembrane transporter activity"/>
    <property type="evidence" value="ECO:0007669"/>
    <property type="project" value="UniProtKB-ARBA"/>
</dbReference>
<evidence type="ECO:0000256" key="2">
    <source>
        <dbReference type="ARBA" id="ARBA00022448"/>
    </source>
</evidence>
<dbReference type="EC" id="7.5.2.13" evidence="13"/>
<dbReference type="InterPro" id="IPR015855">
    <property type="entry name" value="ABC_transpr_MalK-like"/>
</dbReference>
<evidence type="ECO:0000256" key="7">
    <source>
        <dbReference type="ARBA" id="ARBA00023136"/>
    </source>
</evidence>
<dbReference type="InterPro" id="IPR003439">
    <property type="entry name" value="ABC_transporter-like_ATP-bd"/>
</dbReference>
<dbReference type="InterPro" id="IPR047641">
    <property type="entry name" value="ABC_transpr_MalK/UgpC-like"/>
</dbReference>
<dbReference type="Proteomes" id="UP001596447">
    <property type="component" value="Unassembled WGS sequence"/>
</dbReference>
<dbReference type="AlphaFoldDB" id="A0ABD5YVT1"/>
<keyword evidence="5 16" id="KW-0067">ATP-binding</keyword>
<dbReference type="InterPro" id="IPR017871">
    <property type="entry name" value="ABC_transporter-like_CS"/>
</dbReference>
<dbReference type="Pfam" id="PF00005">
    <property type="entry name" value="ABC_tran"/>
    <property type="match status" value="1"/>
</dbReference>
<dbReference type="PROSITE" id="PS50893">
    <property type="entry name" value="ABC_TRANSPORTER_2"/>
    <property type="match status" value="1"/>
</dbReference>
<dbReference type="EMBL" id="JBHTAR010000001">
    <property type="protein sequence ID" value="MFC7197946.1"/>
    <property type="molecule type" value="Genomic_DNA"/>
</dbReference>
<keyword evidence="3" id="KW-1003">Cell membrane</keyword>
<keyword evidence="6" id="KW-1278">Translocase</keyword>
<evidence type="ECO:0000256" key="6">
    <source>
        <dbReference type="ARBA" id="ARBA00022967"/>
    </source>
</evidence>
<dbReference type="FunFam" id="3.40.50.300:FF:000042">
    <property type="entry name" value="Maltose/maltodextrin ABC transporter, ATP-binding protein"/>
    <property type="match status" value="1"/>
</dbReference>
<dbReference type="InterPro" id="IPR012340">
    <property type="entry name" value="NA-bd_OB-fold"/>
</dbReference>
<dbReference type="InterPro" id="IPR027417">
    <property type="entry name" value="P-loop_NTPase"/>
</dbReference>
<evidence type="ECO:0000256" key="10">
    <source>
        <dbReference type="ARBA" id="ARBA00053454"/>
    </source>
</evidence>
<reference evidence="16 17" key="1">
    <citation type="journal article" date="2019" name="Int. J. Syst. Evol. Microbiol.">
        <title>The Global Catalogue of Microorganisms (GCM) 10K type strain sequencing project: providing services to taxonomists for standard genome sequencing and annotation.</title>
        <authorList>
            <consortium name="The Broad Institute Genomics Platform"/>
            <consortium name="The Broad Institute Genome Sequencing Center for Infectious Disease"/>
            <person name="Wu L."/>
            <person name="Ma J."/>
        </authorList>
    </citation>
    <scope>NUCLEOTIDE SEQUENCE [LARGE SCALE GENOMIC DNA]</scope>
    <source>
        <strain evidence="16 17">XZGYJ-43</strain>
    </source>
</reference>
<proteinExistence type="inferred from homology"/>
<name>A0ABD5YVT1_9EURY</name>
<dbReference type="InterPro" id="IPR003593">
    <property type="entry name" value="AAA+_ATPase"/>
</dbReference>
<feature type="compositionally biased region" description="Basic and acidic residues" evidence="14">
    <location>
        <begin position="371"/>
        <end position="386"/>
    </location>
</feature>
<keyword evidence="17" id="KW-1185">Reference proteome</keyword>
<dbReference type="CDD" id="cd03301">
    <property type="entry name" value="ABC_MalK_N"/>
    <property type="match status" value="1"/>
</dbReference>
<evidence type="ECO:0000256" key="8">
    <source>
        <dbReference type="ARBA" id="ARBA00050355"/>
    </source>
</evidence>
<evidence type="ECO:0000256" key="12">
    <source>
        <dbReference type="ARBA" id="ARBA00065962"/>
    </source>
</evidence>
<feature type="region of interest" description="Disordered" evidence="14">
    <location>
        <begin position="367"/>
        <end position="386"/>
    </location>
</feature>
<accession>A0ABD5YVT1</accession>
<dbReference type="NCBIfam" id="NF008653">
    <property type="entry name" value="PRK11650.1"/>
    <property type="match status" value="1"/>
</dbReference>
<dbReference type="InterPro" id="IPR040582">
    <property type="entry name" value="OB_MalK-like"/>
</dbReference>
<dbReference type="Gene3D" id="2.40.50.140">
    <property type="entry name" value="Nucleic acid-binding proteins"/>
    <property type="match status" value="1"/>
</dbReference>
<keyword evidence="7" id="KW-0472">Membrane</keyword>
<evidence type="ECO:0000313" key="16">
    <source>
        <dbReference type="EMBL" id="MFC7197946.1"/>
    </source>
</evidence>
<evidence type="ECO:0000256" key="5">
    <source>
        <dbReference type="ARBA" id="ARBA00022840"/>
    </source>
</evidence>
<comment type="similarity">
    <text evidence="11">Belongs to the ABC transporter superfamily. Carbohydrate uptake transporter-1 (CUT1) (TC 3.A.1.1) family.</text>
</comment>
<dbReference type="GO" id="GO:0005886">
    <property type="term" value="C:plasma membrane"/>
    <property type="evidence" value="ECO:0007669"/>
    <property type="project" value="UniProtKB-SubCell"/>
</dbReference>
<dbReference type="Gene3D" id="3.40.50.300">
    <property type="entry name" value="P-loop containing nucleotide triphosphate hydrolases"/>
    <property type="match status" value="1"/>
</dbReference>
<dbReference type="RefSeq" id="WP_382267626.1">
    <property type="nucleotide sequence ID" value="NZ_JBHTAR010000001.1"/>
</dbReference>
<dbReference type="SMART" id="SM00382">
    <property type="entry name" value="AAA"/>
    <property type="match status" value="1"/>
</dbReference>
<dbReference type="InterPro" id="IPR008995">
    <property type="entry name" value="Mo/tungstate-bd_C_term_dom"/>
</dbReference>
<protein>
    <recommendedName>
        <fullName evidence="13">ABC-type D-xylose/L-arabinose transporter</fullName>
        <ecNumber evidence="13">7.5.2.13</ecNumber>
    </recommendedName>
</protein>
<comment type="catalytic activity">
    <reaction evidence="8">
        <text>D-xylose(out) + ATP + H2O = D-xylose(in) + ADP + phosphate + H(+)</text>
        <dbReference type="Rhea" id="RHEA:29899"/>
        <dbReference type="ChEBI" id="CHEBI:15377"/>
        <dbReference type="ChEBI" id="CHEBI:15378"/>
        <dbReference type="ChEBI" id="CHEBI:30616"/>
        <dbReference type="ChEBI" id="CHEBI:43474"/>
        <dbReference type="ChEBI" id="CHEBI:53455"/>
        <dbReference type="ChEBI" id="CHEBI:456216"/>
        <dbReference type="EC" id="7.5.2.13"/>
    </reaction>
    <physiologicalReaction direction="left-to-right" evidence="8">
        <dbReference type="Rhea" id="RHEA:29900"/>
    </physiologicalReaction>
</comment>
<dbReference type="SUPFAM" id="SSF52540">
    <property type="entry name" value="P-loop containing nucleoside triphosphate hydrolases"/>
    <property type="match status" value="1"/>
</dbReference>
<evidence type="ECO:0000256" key="4">
    <source>
        <dbReference type="ARBA" id="ARBA00022741"/>
    </source>
</evidence>
<evidence type="ECO:0000256" key="11">
    <source>
        <dbReference type="ARBA" id="ARBA00061029"/>
    </source>
</evidence>
<evidence type="ECO:0000313" key="17">
    <source>
        <dbReference type="Proteomes" id="UP001596447"/>
    </source>
</evidence>
<evidence type="ECO:0000256" key="3">
    <source>
        <dbReference type="ARBA" id="ARBA00022475"/>
    </source>
</evidence>
<dbReference type="GO" id="GO:1902495">
    <property type="term" value="C:transmembrane transporter complex"/>
    <property type="evidence" value="ECO:0007669"/>
    <property type="project" value="UniProtKB-ARBA"/>
</dbReference>
<evidence type="ECO:0000256" key="14">
    <source>
        <dbReference type="SAM" id="MobiDB-lite"/>
    </source>
</evidence>
<dbReference type="PANTHER" id="PTHR43875:SF15">
    <property type="entry name" value="TREHALOSE IMPORT ATP-BINDING PROTEIN SUGC"/>
    <property type="match status" value="1"/>
</dbReference>